<comment type="caution">
    <text evidence="2">The sequence shown here is derived from an EMBL/GenBank/DDBJ whole genome shotgun (WGS) entry which is preliminary data.</text>
</comment>
<evidence type="ECO:0000256" key="1">
    <source>
        <dbReference type="SAM" id="MobiDB-lite"/>
    </source>
</evidence>
<feature type="compositionally biased region" description="Polar residues" evidence="1">
    <location>
        <begin position="251"/>
        <end position="261"/>
    </location>
</feature>
<feature type="region of interest" description="Disordered" evidence="1">
    <location>
        <begin position="466"/>
        <end position="488"/>
    </location>
</feature>
<feature type="region of interest" description="Disordered" evidence="1">
    <location>
        <begin position="290"/>
        <end position="318"/>
    </location>
</feature>
<name>A0A854Q954_CRYNE</name>
<feature type="region of interest" description="Disordered" evidence="1">
    <location>
        <begin position="156"/>
        <end position="195"/>
    </location>
</feature>
<feature type="compositionally biased region" description="Polar residues" evidence="1">
    <location>
        <begin position="364"/>
        <end position="374"/>
    </location>
</feature>
<dbReference type="AlphaFoldDB" id="A0A854Q954"/>
<feature type="compositionally biased region" description="Polar residues" evidence="1">
    <location>
        <begin position="466"/>
        <end position="485"/>
    </location>
</feature>
<dbReference type="Proteomes" id="UP000199727">
    <property type="component" value="Unassembled WGS sequence"/>
</dbReference>
<feature type="compositionally biased region" description="Low complexity" evidence="1">
    <location>
        <begin position="290"/>
        <end position="306"/>
    </location>
</feature>
<gene>
    <name evidence="2" type="ORF">C361_04498</name>
</gene>
<feature type="compositionally biased region" description="Polar residues" evidence="1">
    <location>
        <begin position="384"/>
        <end position="396"/>
    </location>
</feature>
<evidence type="ECO:0000313" key="3">
    <source>
        <dbReference type="Proteomes" id="UP000199727"/>
    </source>
</evidence>
<organism evidence="2 3">
    <name type="scientific">Cryptococcus neoformans Tu259-1</name>
    <dbReference type="NCBI Taxonomy" id="1230072"/>
    <lineage>
        <taxon>Eukaryota</taxon>
        <taxon>Fungi</taxon>
        <taxon>Dikarya</taxon>
        <taxon>Basidiomycota</taxon>
        <taxon>Agaricomycotina</taxon>
        <taxon>Tremellomycetes</taxon>
        <taxon>Tremellales</taxon>
        <taxon>Cryptococcaceae</taxon>
        <taxon>Cryptococcus</taxon>
        <taxon>Cryptococcus neoformans species complex</taxon>
    </lineage>
</organism>
<proteinExistence type="predicted"/>
<sequence length="922" mass="101718">MCEEEDVRIVACSCPQLTTSSLLSYLCVFLLTPYLPFQHISLRGTVEPTTRPQLLQMQPHRSSEDEQQRMLDNQIDQFTNFVTTAFPVAGARRTGSQTQAATPISQISGEKLERHQRIASGSALDQPYHSNGGGIFPASGAEPVHAVVSNAPFDGYDSSSASAGPSQIQQTTSQQSHTATQSPSQPLQHRSDPDPIASFLAEMPTEAEDPTRHVLWTELIRLKTRSLELQIAEARRKEKEAELELARLQSGAVSKSDNENGNPMAGPSGAAGVGIPSGTSYVLPQQHMVQLQQQQEQQQQQHVQPVPQGPTFNPTQQLYGGVAQNQNQHAVSPFDLDAMLQTDLTNFLSWLPDLGNNEGIQADGLQNTSDSNMPLGTLQPPSIFDNSTASRQSPTRHASHSPSNSPPPAKRSKRTAEKKTVIEKSSACIICSKPLARVMIRAPKSRVPDPITVSLKCPQCAPVKQPSTLPDSNQASSATASSIGTVETRKRMRTSMEIDDEEAKVSERRTWCDVCQRIVGSGQVCGGKDRENILHQAEIICTGCDSKYQRCTDCGGGGGPRVGIGKWRMKQVFHPGRKTCSLSHTRLGDRTRELGVHVTPTDFTPEQMKEVLSRCKTLWNEKTLSRLAIPEMLEVDLPPSLANPLRDFADVDDIVTRNWPSREAMIRADGLNPLRFKRLLSLIWAHSKPRRSVRTVDLEEEWSKQADENDEDDMSTVLANVKRTNVVIPAGSELIGMWGGEWDMQNGSLLISTFIPFEGTDGEDSTALSVGEMITKVQGLQQEINAERIAQAEKDGTEPELLPPCQHLWTVSGGYIPLVRERFADILIRKRAFVHVEEYLTRHPEFIECIKARPVGLHPDIHRPVPQPGVSESNGDDQSGPRPLILVRWLGKDFDAEKILEIKQMEFGGGKAKVKKRLRSKA</sequence>
<evidence type="ECO:0000313" key="2">
    <source>
        <dbReference type="EMBL" id="OXG18375.1"/>
    </source>
</evidence>
<accession>A0A854Q954</accession>
<reference evidence="2 3" key="1">
    <citation type="submission" date="2017-06" db="EMBL/GenBank/DDBJ databases">
        <title>Global population genomics of the pathogenic fungus Cryptococcus neoformans var. grubii.</title>
        <authorList>
            <person name="Cuomo C."/>
            <person name="Litvintseva A."/>
            <person name="Chen Y."/>
            <person name="Young S."/>
            <person name="Zeng Q."/>
            <person name="Chapman S."/>
            <person name="Gujja S."/>
            <person name="Saif S."/>
            <person name="Birren B."/>
        </authorList>
    </citation>
    <scope>NUCLEOTIDE SEQUENCE [LARGE SCALE GENOMIC DNA]</scope>
    <source>
        <strain evidence="2 3">Tu259-1</strain>
    </source>
</reference>
<feature type="region of interest" description="Disordered" evidence="1">
    <location>
        <begin position="250"/>
        <end position="269"/>
    </location>
</feature>
<feature type="compositionally biased region" description="Low complexity" evidence="1">
    <location>
        <begin position="165"/>
        <end position="186"/>
    </location>
</feature>
<dbReference type="EMBL" id="AMKT01000056">
    <property type="protein sequence ID" value="OXG18375.1"/>
    <property type="molecule type" value="Genomic_DNA"/>
</dbReference>
<feature type="region of interest" description="Disordered" evidence="1">
    <location>
        <begin position="361"/>
        <end position="420"/>
    </location>
</feature>
<protein>
    <submittedName>
        <fullName evidence="2">Uncharacterized protein</fullName>
    </submittedName>
</protein>
<dbReference type="OrthoDB" id="2129662at2759"/>